<evidence type="ECO:0000259" key="1">
    <source>
        <dbReference type="Pfam" id="PF24725"/>
    </source>
</evidence>
<evidence type="ECO:0000313" key="3">
    <source>
        <dbReference type="Proteomes" id="UP000199595"/>
    </source>
</evidence>
<sequence length="104" mass="12217">MKLSNDFIKHLRLFVYYYTNGTLQFRVGDILDIDIAYKEVLINDASNMSLIIAIYMNNIEMDANGIVLNHEHAMKRASQQIRQAIDYTYNVEPAFECWELELHN</sequence>
<dbReference type="Pfam" id="PF24725">
    <property type="entry name" value="DUF7677"/>
    <property type="match status" value="1"/>
</dbReference>
<reference evidence="2 3" key="1">
    <citation type="submission" date="2016-10" db="EMBL/GenBank/DDBJ databases">
        <authorList>
            <person name="de Groot N.N."/>
        </authorList>
    </citation>
    <scope>NUCLEOTIDE SEQUENCE [LARGE SCALE GENOMIC DNA]</scope>
    <source>
        <strain evidence="2 3">DSM 24956</strain>
    </source>
</reference>
<evidence type="ECO:0000313" key="2">
    <source>
        <dbReference type="EMBL" id="SDX14177.1"/>
    </source>
</evidence>
<dbReference type="InterPro" id="IPR056094">
    <property type="entry name" value="DUF7677"/>
</dbReference>
<name>A0A1H2ZA35_9FLAO</name>
<dbReference type="RefSeq" id="WP_090122409.1">
    <property type="nucleotide sequence ID" value="NZ_FNNJ01000003.1"/>
</dbReference>
<gene>
    <name evidence="2" type="ORF">SAMN05444411_103186</name>
</gene>
<proteinExistence type="predicted"/>
<accession>A0A1H2ZA35</accession>
<feature type="domain" description="DUF7677" evidence="1">
    <location>
        <begin position="2"/>
        <end position="103"/>
    </location>
</feature>
<dbReference type="AlphaFoldDB" id="A0A1H2ZA35"/>
<protein>
    <recommendedName>
        <fullName evidence="1">DUF7677 domain-containing protein</fullName>
    </recommendedName>
</protein>
<dbReference type="EMBL" id="FNNJ01000003">
    <property type="protein sequence ID" value="SDX14177.1"/>
    <property type="molecule type" value="Genomic_DNA"/>
</dbReference>
<dbReference type="Proteomes" id="UP000199595">
    <property type="component" value="Unassembled WGS sequence"/>
</dbReference>
<keyword evidence="3" id="KW-1185">Reference proteome</keyword>
<dbReference type="OrthoDB" id="670500at2"/>
<organism evidence="2 3">
    <name type="scientific">Lutibacter oricola</name>
    <dbReference type="NCBI Taxonomy" id="762486"/>
    <lineage>
        <taxon>Bacteria</taxon>
        <taxon>Pseudomonadati</taxon>
        <taxon>Bacteroidota</taxon>
        <taxon>Flavobacteriia</taxon>
        <taxon>Flavobacteriales</taxon>
        <taxon>Flavobacteriaceae</taxon>
        <taxon>Lutibacter</taxon>
    </lineage>
</organism>